<dbReference type="EMBL" id="CP022743">
    <property type="protein sequence ID" value="ASU35884.1"/>
    <property type="molecule type" value="Genomic_DNA"/>
</dbReference>
<evidence type="ECO:0000259" key="1">
    <source>
        <dbReference type="Pfam" id="PF08241"/>
    </source>
</evidence>
<feature type="domain" description="Methyltransferase type 11" evidence="1">
    <location>
        <begin position="38"/>
        <end position="129"/>
    </location>
</feature>
<dbReference type="InterPro" id="IPR013216">
    <property type="entry name" value="Methyltransf_11"/>
</dbReference>
<dbReference type="RefSeq" id="WP_094571986.1">
    <property type="nucleotide sequence ID" value="NZ_CP022743.1"/>
</dbReference>
<reference evidence="2 3" key="1">
    <citation type="submission" date="2017-08" db="EMBL/GenBank/DDBJ databases">
        <title>Complete genome sequence of Mucilaginibacter sp. strain BJC16-A31.</title>
        <authorList>
            <consortium name="Henan University of Science and Technology"/>
            <person name="You X."/>
        </authorList>
    </citation>
    <scope>NUCLEOTIDE SEQUENCE [LARGE SCALE GENOMIC DNA]</scope>
    <source>
        <strain evidence="2 3">BJC16-A31</strain>
    </source>
</reference>
<dbReference type="InterPro" id="IPR029063">
    <property type="entry name" value="SAM-dependent_MTases_sf"/>
</dbReference>
<accession>A0A223P1R5</accession>
<dbReference type="Pfam" id="PF08241">
    <property type="entry name" value="Methyltransf_11"/>
    <property type="match status" value="1"/>
</dbReference>
<keyword evidence="3" id="KW-1185">Reference proteome</keyword>
<keyword evidence="2" id="KW-0489">Methyltransferase</keyword>
<dbReference type="KEGG" id="muc:MuYL_3999"/>
<dbReference type="AlphaFoldDB" id="A0A223P1R5"/>
<dbReference type="PANTHER" id="PTHR43591">
    <property type="entry name" value="METHYLTRANSFERASE"/>
    <property type="match status" value="1"/>
</dbReference>
<evidence type="ECO:0000313" key="2">
    <source>
        <dbReference type="EMBL" id="ASU35884.1"/>
    </source>
</evidence>
<evidence type="ECO:0000313" key="3">
    <source>
        <dbReference type="Proteomes" id="UP000215002"/>
    </source>
</evidence>
<dbReference type="GO" id="GO:0032259">
    <property type="term" value="P:methylation"/>
    <property type="evidence" value="ECO:0007669"/>
    <property type="project" value="UniProtKB-KW"/>
</dbReference>
<protein>
    <submittedName>
        <fullName evidence="2">Ubiquinone/menaquinone biosynthesis C-methylase UbiE</fullName>
    </submittedName>
</protein>
<keyword evidence="2" id="KW-0808">Transferase</keyword>
<proteinExistence type="predicted"/>
<dbReference type="CDD" id="cd02440">
    <property type="entry name" value="AdoMet_MTases"/>
    <property type="match status" value="1"/>
</dbReference>
<organism evidence="2 3">
    <name type="scientific">Mucilaginibacter xinganensis</name>
    <dbReference type="NCBI Taxonomy" id="1234841"/>
    <lineage>
        <taxon>Bacteria</taxon>
        <taxon>Pseudomonadati</taxon>
        <taxon>Bacteroidota</taxon>
        <taxon>Sphingobacteriia</taxon>
        <taxon>Sphingobacteriales</taxon>
        <taxon>Sphingobacteriaceae</taxon>
        <taxon>Mucilaginibacter</taxon>
    </lineage>
</organism>
<dbReference type="OrthoDB" id="9789123at2"/>
<dbReference type="Gene3D" id="3.40.50.150">
    <property type="entry name" value="Vaccinia Virus protein VP39"/>
    <property type="match status" value="1"/>
</dbReference>
<dbReference type="GO" id="GO:0008757">
    <property type="term" value="F:S-adenosylmethionine-dependent methyltransferase activity"/>
    <property type="evidence" value="ECO:0007669"/>
    <property type="project" value="InterPro"/>
</dbReference>
<keyword evidence="2" id="KW-0830">Ubiquinone</keyword>
<gene>
    <name evidence="2" type="ORF">MuYL_3999</name>
</gene>
<dbReference type="Proteomes" id="UP000215002">
    <property type="component" value="Chromosome"/>
</dbReference>
<dbReference type="SUPFAM" id="SSF53335">
    <property type="entry name" value="S-adenosyl-L-methionine-dependent methyltransferases"/>
    <property type="match status" value="1"/>
</dbReference>
<sequence length="261" mass="29292">MANYNIIGSSYNVTRKADPFIVQQLLHLLAPKKDLKYIDIGCGTGNYTIALFESGITIQGLEPSEKMLAVAYSKNDEINWTIGVAENLPFKDNYFSGAIATLTIHHWQDLNKSFKEIYRVIKPGGHLIIFTATAEQMQNYWLMHYFPLMMKNAIQQMPSLADITQAANTAGFELSLELPYFVQDDLQDLFLYSGKSNPSFYLNNNARQNISSFASLSSNEEVAFGANMLSADITNGKFDAVKKSFDDEKGDYLFLKICKPG</sequence>
<name>A0A223P1R5_9SPHI</name>